<sequence>MLKMRFLTILLLVLGLLLAGFDTKPTNQTSVKSVTKPTNQTSVELVTKPTNQTAVESETTPAYRPIGDYDYDLTMTKENIARMCEMLEGGAPHLDEELTVYLCGVGDTDCVVTSILDCPQPPQAVTLFPPRMAGPA</sequence>
<evidence type="ECO:0000313" key="3">
    <source>
        <dbReference type="WBParaSite" id="Csp11.Scaffold629.g12388.t1"/>
    </source>
</evidence>
<keyword evidence="1" id="KW-0732">Signal</keyword>
<evidence type="ECO:0000256" key="1">
    <source>
        <dbReference type="SAM" id="SignalP"/>
    </source>
</evidence>
<protein>
    <submittedName>
        <fullName evidence="3">Secreted protein</fullName>
    </submittedName>
</protein>
<dbReference type="WBParaSite" id="Csp11.Scaffold629.g12388.t1">
    <property type="protein sequence ID" value="Csp11.Scaffold629.g12388.t1"/>
    <property type="gene ID" value="Csp11.Scaffold629.g12388"/>
</dbReference>
<dbReference type="Proteomes" id="UP000095282">
    <property type="component" value="Unplaced"/>
</dbReference>
<keyword evidence="2" id="KW-1185">Reference proteome</keyword>
<dbReference type="AlphaFoldDB" id="A0A1I7TW61"/>
<reference evidence="3" key="1">
    <citation type="submission" date="2016-11" db="UniProtKB">
        <authorList>
            <consortium name="WormBaseParasite"/>
        </authorList>
    </citation>
    <scope>IDENTIFICATION</scope>
</reference>
<evidence type="ECO:0000313" key="2">
    <source>
        <dbReference type="Proteomes" id="UP000095282"/>
    </source>
</evidence>
<organism evidence="2 3">
    <name type="scientific">Caenorhabditis tropicalis</name>
    <dbReference type="NCBI Taxonomy" id="1561998"/>
    <lineage>
        <taxon>Eukaryota</taxon>
        <taxon>Metazoa</taxon>
        <taxon>Ecdysozoa</taxon>
        <taxon>Nematoda</taxon>
        <taxon>Chromadorea</taxon>
        <taxon>Rhabditida</taxon>
        <taxon>Rhabditina</taxon>
        <taxon>Rhabditomorpha</taxon>
        <taxon>Rhabditoidea</taxon>
        <taxon>Rhabditidae</taxon>
        <taxon>Peloderinae</taxon>
        <taxon>Caenorhabditis</taxon>
    </lineage>
</organism>
<feature type="chain" id="PRO_5009308020" evidence="1">
    <location>
        <begin position="20"/>
        <end position="136"/>
    </location>
</feature>
<proteinExistence type="predicted"/>
<name>A0A1I7TW61_9PELO</name>
<feature type="signal peptide" evidence="1">
    <location>
        <begin position="1"/>
        <end position="19"/>
    </location>
</feature>
<accession>A0A1I7TW61</accession>